<keyword evidence="5" id="KW-0472">Membrane</keyword>
<evidence type="ECO:0000256" key="1">
    <source>
        <dbReference type="ARBA" id="ARBA00008655"/>
    </source>
</evidence>
<accession>A0AAV6UGX7</accession>
<evidence type="ECO:0000256" key="2">
    <source>
        <dbReference type="ARBA" id="ARBA00022679"/>
    </source>
</evidence>
<evidence type="ECO:0000256" key="4">
    <source>
        <dbReference type="SAM" id="MobiDB-lite"/>
    </source>
</evidence>
<evidence type="ECO:0000256" key="5">
    <source>
        <dbReference type="SAM" id="Phobius"/>
    </source>
</evidence>
<dbReference type="SUPFAM" id="SSF69593">
    <property type="entry name" value="Glycerol-3-phosphate (1)-acyltransferase"/>
    <property type="match status" value="1"/>
</dbReference>
<dbReference type="GO" id="GO:0003841">
    <property type="term" value="F:1-acylglycerol-3-phosphate O-acyltransferase activity"/>
    <property type="evidence" value="ECO:0007669"/>
    <property type="project" value="TreeGrafter"/>
</dbReference>
<comment type="similarity">
    <text evidence="1">Belongs to the 1-acyl-sn-glycerol-3-phosphate acyltransferase family.</text>
</comment>
<feature type="region of interest" description="Disordered" evidence="4">
    <location>
        <begin position="372"/>
        <end position="426"/>
    </location>
</feature>
<evidence type="ECO:0000313" key="7">
    <source>
        <dbReference type="EMBL" id="KAG8183009.1"/>
    </source>
</evidence>
<dbReference type="CDD" id="cd07990">
    <property type="entry name" value="LPLAT_LCLAT1-like"/>
    <property type="match status" value="1"/>
</dbReference>
<dbReference type="Pfam" id="PF01553">
    <property type="entry name" value="Acyltransferase"/>
    <property type="match status" value="1"/>
</dbReference>
<feature type="transmembrane region" description="Helical" evidence="5">
    <location>
        <begin position="345"/>
        <end position="365"/>
    </location>
</feature>
<evidence type="ECO:0000256" key="3">
    <source>
        <dbReference type="ARBA" id="ARBA00023315"/>
    </source>
</evidence>
<feature type="transmembrane region" description="Helical" evidence="5">
    <location>
        <begin position="12"/>
        <end position="36"/>
    </location>
</feature>
<keyword evidence="3" id="KW-0012">Acyltransferase</keyword>
<dbReference type="InterPro" id="IPR032098">
    <property type="entry name" value="Acyltransf_C"/>
</dbReference>
<dbReference type="Pfam" id="PF16076">
    <property type="entry name" value="Acyltransf_C"/>
    <property type="match status" value="1"/>
</dbReference>
<feature type="transmembrane region" description="Helical" evidence="5">
    <location>
        <begin position="321"/>
        <end position="339"/>
    </location>
</feature>
<protein>
    <recommendedName>
        <fullName evidence="6">Phospholipid/glycerol acyltransferase domain-containing protein</fullName>
    </recommendedName>
</protein>
<evidence type="ECO:0000259" key="6">
    <source>
        <dbReference type="SMART" id="SM00563"/>
    </source>
</evidence>
<dbReference type="GO" id="GO:0012505">
    <property type="term" value="C:endomembrane system"/>
    <property type="evidence" value="ECO:0007669"/>
    <property type="project" value="TreeGrafter"/>
</dbReference>
<keyword evidence="8" id="KW-1185">Reference proteome</keyword>
<proteinExistence type="inferred from homology"/>
<dbReference type="Proteomes" id="UP000827092">
    <property type="component" value="Unassembled WGS sequence"/>
</dbReference>
<gene>
    <name evidence="7" type="ORF">JTE90_017097</name>
</gene>
<keyword evidence="5" id="KW-0812">Transmembrane</keyword>
<organism evidence="7 8">
    <name type="scientific">Oedothorax gibbosus</name>
    <dbReference type="NCBI Taxonomy" id="931172"/>
    <lineage>
        <taxon>Eukaryota</taxon>
        <taxon>Metazoa</taxon>
        <taxon>Ecdysozoa</taxon>
        <taxon>Arthropoda</taxon>
        <taxon>Chelicerata</taxon>
        <taxon>Arachnida</taxon>
        <taxon>Araneae</taxon>
        <taxon>Araneomorphae</taxon>
        <taxon>Entelegynae</taxon>
        <taxon>Araneoidea</taxon>
        <taxon>Linyphiidae</taxon>
        <taxon>Erigoninae</taxon>
        <taxon>Oedothorax</taxon>
    </lineage>
</organism>
<feature type="compositionally biased region" description="Basic and acidic residues" evidence="4">
    <location>
        <begin position="372"/>
        <end position="382"/>
    </location>
</feature>
<dbReference type="SMART" id="SM00563">
    <property type="entry name" value="PlsC"/>
    <property type="match status" value="1"/>
</dbReference>
<dbReference type="InterPro" id="IPR002123">
    <property type="entry name" value="Plipid/glycerol_acylTrfase"/>
</dbReference>
<dbReference type="EMBL" id="JAFNEN010000436">
    <property type="protein sequence ID" value="KAG8183009.1"/>
    <property type="molecule type" value="Genomic_DNA"/>
</dbReference>
<evidence type="ECO:0000313" key="8">
    <source>
        <dbReference type="Proteomes" id="UP000827092"/>
    </source>
</evidence>
<dbReference type="PANTHER" id="PTHR10983">
    <property type="entry name" value="1-ACYLGLYCEROL-3-PHOSPHATE ACYLTRANSFERASE-RELATED"/>
    <property type="match status" value="1"/>
</dbReference>
<dbReference type="AlphaFoldDB" id="A0AAV6UGX7"/>
<dbReference type="PANTHER" id="PTHR10983:SF24">
    <property type="entry name" value="1-ACYLGLYCEROL-3-PHOSPHATE O-ACYLTRANSFERASE 3, ISOFORM E-RELATED"/>
    <property type="match status" value="1"/>
</dbReference>
<name>A0AAV6UGX7_9ARAC</name>
<keyword evidence="5" id="KW-1133">Transmembrane helix</keyword>
<feature type="domain" description="Phospholipid/glycerol acyltransferase" evidence="6">
    <location>
        <begin position="97"/>
        <end position="219"/>
    </location>
</feature>
<comment type="caution">
    <text evidence="7">The sequence shown here is derived from an EMBL/GenBank/DDBJ whole genome shotgun (WGS) entry which is preliminary data.</text>
</comment>
<keyword evidence="2" id="KW-0808">Transferase</keyword>
<reference evidence="7 8" key="1">
    <citation type="journal article" date="2022" name="Nat. Ecol. Evol.">
        <title>A masculinizing supergene underlies an exaggerated male reproductive morph in a spider.</title>
        <authorList>
            <person name="Hendrickx F."/>
            <person name="De Corte Z."/>
            <person name="Sonet G."/>
            <person name="Van Belleghem S.M."/>
            <person name="Kostlbacher S."/>
            <person name="Vangestel C."/>
        </authorList>
    </citation>
    <scope>NUCLEOTIDE SEQUENCE [LARGE SCALE GENOMIC DNA]</scope>
    <source>
        <strain evidence="7">W744_W776</strain>
    </source>
</reference>
<sequence>MSISVLLFKIFRVVGLFFLAAHMTIVFLFSGLLFNLLQLILYKTLYNTNRTLYRKLNYYLIYWSWSQILAIYEWRSNSACTVYGDPESVHSFGKEHCIVLMNHKYDIDWVISWFMANHLRMLGNAKASAKKALRNIPVIGWGWIFGEMIFLDRNWAKDKLTLGDKLDKLASYEDPIMLLYFCEGTRFTKEKHKASMEFAKARNLPLLEHHLCPRTSGFNFTAKHLKGKVPAVFNIQLGFPNSEKKPTFSNLLRGYSFNADLFFERIPLDDVPTESDEATSKWLHELYQKKDKLMDDYYKNQKFPGEGTKVGRSYRSLFNSLFWNIFIGVPWAYLIFKVLTTGNMFLVSIVTTVFVMLFTVMFYMLRATKADKGSSYGTDKKSPAKVKNGATKEDNAVNDTAETTKGGVESAEEKILQNKEATNNNL</sequence>